<protein>
    <recommendedName>
        <fullName evidence="5">Peptidase S74 domain-containing protein</fullName>
    </recommendedName>
</protein>
<proteinExistence type="predicted"/>
<evidence type="ECO:0008006" key="5">
    <source>
        <dbReference type="Google" id="ProtNLM"/>
    </source>
</evidence>
<reference evidence="3 4" key="1">
    <citation type="submission" date="2024-05" db="EMBL/GenBank/DDBJ databases">
        <authorList>
            <person name="Duchaud E."/>
        </authorList>
    </citation>
    <scope>NUCLEOTIDE SEQUENCE [LARGE SCALE GENOMIC DNA]</scope>
    <source>
        <strain evidence="3">Ena-SAMPLE-TAB-13-05-2024-13:56:06:370-140302</strain>
    </source>
</reference>
<comment type="caution">
    <text evidence="3">The sequence shown here is derived from an EMBL/GenBank/DDBJ whole genome shotgun (WGS) entry which is preliminary data.</text>
</comment>
<evidence type="ECO:0000313" key="4">
    <source>
        <dbReference type="Proteomes" id="UP001497416"/>
    </source>
</evidence>
<feature type="signal peptide" evidence="2">
    <location>
        <begin position="1"/>
        <end position="20"/>
    </location>
</feature>
<gene>
    <name evidence="3" type="ORF">T190607A01A_20095</name>
</gene>
<feature type="coiled-coil region" evidence="1">
    <location>
        <begin position="439"/>
        <end position="476"/>
    </location>
</feature>
<sequence length="476" mass="52809">MKKYILQTLILALFCLEAYAQTYTRNTHAVGLEHNLLFNAHKRYKVTQSGGASLDLNRMFDGVLVPSYTSTGPNELSPTVILIENLPGYHVQTGAWVGWSTRYWQAKRFKIEGYDQYAGTNVWKTIADYSSSDYTGGTSFIKKMPYGGYTKLRFSFYSAIGTDGRLGVSELFYLHPEATAPYQGLSNTFEKVEVFNKSAFNTTDINQGQDHIVFSSDDPGKGNHFGGLTWKSGGRRRAAIAASREHVDADFVGLSFFTQGTDGPGPFKESMRITRSGYVGIGTTTPDKQLTVQGHVNIGGTTNGQMWVRHINGKAPTTTSNDNLYLNYSNGKDVYVGGSSTISGSDLFIPKGNVGIGTTNTKGYDLAIAGKAVAEEVVVKLQSAWPDYVFENVYELPTLEEVEKQIKDKGHLSNIPSAEEVEKNGVELGEMNKKLLEKIEELTLYTIQQEKRIKELEKQQNKIKELEEKLDALLKK</sequence>
<feature type="chain" id="PRO_5045203629" description="Peptidase S74 domain-containing protein" evidence="2">
    <location>
        <begin position="21"/>
        <end position="476"/>
    </location>
</feature>
<keyword evidence="2" id="KW-0732">Signal</keyword>
<keyword evidence="4" id="KW-1185">Reference proteome</keyword>
<name>A0ABP1EKB9_9FLAO</name>
<evidence type="ECO:0000256" key="1">
    <source>
        <dbReference type="SAM" id="Coils"/>
    </source>
</evidence>
<accession>A0ABP1EKB9</accession>
<evidence type="ECO:0000256" key="2">
    <source>
        <dbReference type="SAM" id="SignalP"/>
    </source>
</evidence>
<keyword evidence="1" id="KW-0175">Coiled coil</keyword>
<evidence type="ECO:0000313" key="3">
    <source>
        <dbReference type="EMBL" id="CAL2083199.1"/>
    </source>
</evidence>
<dbReference type="EMBL" id="CAXIXY010000004">
    <property type="protein sequence ID" value="CAL2083199.1"/>
    <property type="molecule type" value="Genomic_DNA"/>
</dbReference>
<dbReference type="Proteomes" id="UP001497416">
    <property type="component" value="Unassembled WGS sequence"/>
</dbReference>
<dbReference type="RefSeq" id="WP_348711468.1">
    <property type="nucleotide sequence ID" value="NZ_CAXIXY010000004.1"/>
</dbReference>
<organism evidence="3 4">
    <name type="scientific">Tenacibaculum platacis</name>
    <dbReference type="NCBI Taxonomy" id="3137852"/>
    <lineage>
        <taxon>Bacteria</taxon>
        <taxon>Pseudomonadati</taxon>
        <taxon>Bacteroidota</taxon>
        <taxon>Flavobacteriia</taxon>
        <taxon>Flavobacteriales</taxon>
        <taxon>Flavobacteriaceae</taxon>
        <taxon>Tenacibaculum</taxon>
    </lineage>
</organism>